<feature type="zinc finger region" description="C3H1-type" evidence="4">
    <location>
        <begin position="256"/>
        <end position="284"/>
    </location>
</feature>
<dbReference type="SUPFAM" id="SSF90229">
    <property type="entry name" value="CCCH zinc finger"/>
    <property type="match status" value="1"/>
</dbReference>
<keyword evidence="3 4" id="KW-0862">Zinc</keyword>
<dbReference type="EMBL" id="ASPP01003278">
    <property type="protein sequence ID" value="ETO33591.1"/>
    <property type="molecule type" value="Genomic_DNA"/>
</dbReference>
<dbReference type="Gene3D" id="4.10.1000.10">
    <property type="entry name" value="Zinc finger, CCCH-type"/>
    <property type="match status" value="1"/>
</dbReference>
<feature type="compositionally biased region" description="Basic and acidic residues" evidence="5">
    <location>
        <begin position="155"/>
        <end position="171"/>
    </location>
</feature>
<dbReference type="AlphaFoldDB" id="X6P5W1"/>
<dbReference type="GO" id="GO:0008270">
    <property type="term" value="F:zinc ion binding"/>
    <property type="evidence" value="ECO:0007669"/>
    <property type="project" value="UniProtKB-KW"/>
</dbReference>
<evidence type="ECO:0000313" key="8">
    <source>
        <dbReference type="Proteomes" id="UP000023152"/>
    </source>
</evidence>
<dbReference type="InterPro" id="IPR036855">
    <property type="entry name" value="Znf_CCCH_sf"/>
</dbReference>
<dbReference type="PROSITE" id="PS50103">
    <property type="entry name" value="ZF_C3H1"/>
    <property type="match status" value="1"/>
</dbReference>
<gene>
    <name evidence="7" type="ORF">RFI_03511</name>
</gene>
<dbReference type="Proteomes" id="UP000023152">
    <property type="component" value="Unassembled WGS sequence"/>
</dbReference>
<keyword evidence="2 4" id="KW-0863">Zinc-finger</keyword>
<evidence type="ECO:0000256" key="1">
    <source>
        <dbReference type="ARBA" id="ARBA00022723"/>
    </source>
</evidence>
<sequence length="390" mass="46235">MHSNLRKRHYPYDDIAEEYAAYPLEPQSKRLRVYETSSRGALPQTNTVTTENASNHGYSDTYVSHGMPTGENVNAVYPVYSSQHAQLTSKSIEYRQLPHKSVVVSPRQGSIHGNNHVYIHYPSDDYQSRQIDHYEENVVRSDMRNYEERRALIEESRSREYTSGKDKEPIHHYPTNRPIDDLPQSYETQDNYKDKDHYYYQYRYPNENEYRNKYEDEYEDKLKVRHVQEKMRNEKFEYPADKDTLLLLNDVSRHPLYKTSYCVDFQRTGSCKFGARCKYAHFVDELRSSANVQAKSISVSTVGPALRPGKEVDNYHYHHRHHHHQTLVRRGSSQVSFEHSRSLGSHHPDIRNLGGDKEELRQYSRDNEFEFIQRERQSKETTEKDNKREN</sequence>
<feature type="region of interest" description="Disordered" evidence="5">
    <location>
        <begin position="155"/>
        <end position="190"/>
    </location>
</feature>
<keyword evidence="8" id="KW-1185">Reference proteome</keyword>
<dbReference type="Pfam" id="PF00642">
    <property type="entry name" value="zf-CCCH"/>
    <property type="match status" value="1"/>
</dbReference>
<evidence type="ECO:0000256" key="3">
    <source>
        <dbReference type="ARBA" id="ARBA00022833"/>
    </source>
</evidence>
<comment type="caution">
    <text evidence="7">The sequence shown here is derived from an EMBL/GenBank/DDBJ whole genome shotgun (WGS) entry which is preliminary data.</text>
</comment>
<evidence type="ECO:0000256" key="4">
    <source>
        <dbReference type="PROSITE-ProRule" id="PRU00723"/>
    </source>
</evidence>
<evidence type="ECO:0000256" key="2">
    <source>
        <dbReference type="ARBA" id="ARBA00022771"/>
    </source>
</evidence>
<proteinExistence type="predicted"/>
<feature type="non-terminal residue" evidence="7">
    <location>
        <position position="390"/>
    </location>
</feature>
<feature type="domain" description="C3H1-type" evidence="6">
    <location>
        <begin position="256"/>
        <end position="284"/>
    </location>
</feature>
<feature type="region of interest" description="Disordered" evidence="5">
    <location>
        <begin position="319"/>
        <end position="390"/>
    </location>
</feature>
<keyword evidence="1 4" id="KW-0479">Metal-binding</keyword>
<evidence type="ECO:0000259" key="6">
    <source>
        <dbReference type="PROSITE" id="PS50103"/>
    </source>
</evidence>
<evidence type="ECO:0000256" key="5">
    <source>
        <dbReference type="SAM" id="MobiDB-lite"/>
    </source>
</evidence>
<reference evidence="7 8" key="1">
    <citation type="journal article" date="2013" name="Curr. Biol.">
        <title>The Genome of the Foraminiferan Reticulomyxa filosa.</title>
        <authorList>
            <person name="Glockner G."/>
            <person name="Hulsmann N."/>
            <person name="Schleicher M."/>
            <person name="Noegel A.A."/>
            <person name="Eichinger L."/>
            <person name="Gallinger C."/>
            <person name="Pawlowski J."/>
            <person name="Sierra R."/>
            <person name="Euteneuer U."/>
            <person name="Pillet L."/>
            <person name="Moustafa A."/>
            <person name="Platzer M."/>
            <person name="Groth M."/>
            <person name="Szafranski K."/>
            <person name="Schliwa M."/>
        </authorList>
    </citation>
    <scope>NUCLEOTIDE SEQUENCE [LARGE SCALE GENOMIC DNA]</scope>
</reference>
<accession>X6P5W1</accession>
<organism evidence="7 8">
    <name type="scientific">Reticulomyxa filosa</name>
    <dbReference type="NCBI Taxonomy" id="46433"/>
    <lineage>
        <taxon>Eukaryota</taxon>
        <taxon>Sar</taxon>
        <taxon>Rhizaria</taxon>
        <taxon>Retaria</taxon>
        <taxon>Foraminifera</taxon>
        <taxon>Monothalamids</taxon>
        <taxon>Reticulomyxidae</taxon>
        <taxon>Reticulomyxa</taxon>
    </lineage>
</organism>
<feature type="compositionally biased region" description="Basic and acidic residues" evidence="5">
    <location>
        <begin position="338"/>
        <end position="390"/>
    </location>
</feature>
<dbReference type="InterPro" id="IPR000571">
    <property type="entry name" value="Znf_CCCH"/>
</dbReference>
<name>X6P5W1_RETFI</name>
<dbReference type="OrthoDB" id="410307at2759"/>
<dbReference type="SMART" id="SM00356">
    <property type="entry name" value="ZnF_C3H1"/>
    <property type="match status" value="1"/>
</dbReference>
<protein>
    <recommendedName>
        <fullName evidence="6">C3H1-type domain-containing protein</fullName>
    </recommendedName>
</protein>
<evidence type="ECO:0000313" key="7">
    <source>
        <dbReference type="EMBL" id="ETO33591.1"/>
    </source>
</evidence>